<organism evidence="1 2">
    <name type="scientific">Pyronema omphalodes (strain CBS 100304)</name>
    <name type="common">Pyronema confluens</name>
    <dbReference type="NCBI Taxonomy" id="1076935"/>
    <lineage>
        <taxon>Eukaryota</taxon>
        <taxon>Fungi</taxon>
        <taxon>Dikarya</taxon>
        <taxon>Ascomycota</taxon>
        <taxon>Pezizomycotina</taxon>
        <taxon>Pezizomycetes</taxon>
        <taxon>Pezizales</taxon>
        <taxon>Pyronemataceae</taxon>
        <taxon>Pyronema</taxon>
    </lineage>
</organism>
<accession>U4L012</accession>
<proteinExistence type="predicted"/>
<evidence type="ECO:0000313" key="1">
    <source>
        <dbReference type="EMBL" id="CCX07839.1"/>
    </source>
</evidence>
<name>U4L012_PYROM</name>
<dbReference type="AlphaFoldDB" id="U4L012"/>
<protein>
    <recommendedName>
        <fullName evidence="3">Fungal N-terminal domain-containing protein</fullName>
    </recommendedName>
</protein>
<keyword evidence="2" id="KW-1185">Reference proteome</keyword>
<evidence type="ECO:0000313" key="2">
    <source>
        <dbReference type="Proteomes" id="UP000018144"/>
    </source>
</evidence>
<dbReference type="Proteomes" id="UP000018144">
    <property type="component" value="Unassembled WGS sequence"/>
</dbReference>
<evidence type="ECO:0008006" key="3">
    <source>
        <dbReference type="Google" id="ProtNLM"/>
    </source>
</evidence>
<gene>
    <name evidence="1" type="ORF">PCON_07428</name>
</gene>
<sequence length="164" mass="18256">MALEGISVASSITALLQTGNVIADFISRMRGASDTIQKTLAELREWELLFKQIPSLVESLDGFEGMGDRRQLVCADSPVVTLSECFASYTRLATIIRRVGEESDIKSNDKSALRLENLKISAIIALKDREIAQIIAYLQHRKSSLTFILLVFTAYVEILVFCQL</sequence>
<reference evidence="1 2" key="1">
    <citation type="journal article" date="2013" name="PLoS Genet.">
        <title>The genome and development-dependent transcriptomes of Pyronema confluens: a window into fungal evolution.</title>
        <authorList>
            <person name="Traeger S."/>
            <person name="Altegoer F."/>
            <person name="Freitag M."/>
            <person name="Gabaldon T."/>
            <person name="Kempken F."/>
            <person name="Kumar A."/>
            <person name="Marcet-Houben M."/>
            <person name="Poggeler S."/>
            <person name="Stajich J.E."/>
            <person name="Nowrousian M."/>
        </authorList>
    </citation>
    <scope>NUCLEOTIDE SEQUENCE [LARGE SCALE GENOMIC DNA]</scope>
    <source>
        <strain evidence="2">CBS 100304</strain>
        <tissue evidence="1">Vegetative mycelium</tissue>
    </source>
</reference>
<dbReference type="EMBL" id="HF935378">
    <property type="protein sequence ID" value="CCX07839.1"/>
    <property type="molecule type" value="Genomic_DNA"/>
</dbReference>